<proteinExistence type="predicted"/>
<comment type="caution">
    <text evidence="1">The sequence shown here is derived from an EMBL/GenBank/DDBJ whole genome shotgun (WGS) entry which is preliminary data.</text>
</comment>
<reference evidence="1" key="1">
    <citation type="submission" date="2021-05" db="EMBL/GenBank/DDBJ databases">
        <authorList>
            <person name="Pan Q."/>
            <person name="Jouanno E."/>
            <person name="Zahm M."/>
            <person name="Klopp C."/>
            <person name="Cabau C."/>
            <person name="Louis A."/>
            <person name="Berthelot C."/>
            <person name="Parey E."/>
            <person name="Roest Crollius H."/>
            <person name="Montfort J."/>
            <person name="Robinson-Rechavi M."/>
            <person name="Bouchez O."/>
            <person name="Lampietro C."/>
            <person name="Lopez Roques C."/>
            <person name="Donnadieu C."/>
            <person name="Postlethwait J."/>
            <person name="Bobe J."/>
            <person name="Dillon D."/>
            <person name="Chandos A."/>
            <person name="von Hippel F."/>
            <person name="Guiguen Y."/>
        </authorList>
    </citation>
    <scope>NUCLEOTIDE SEQUENCE</scope>
    <source>
        <strain evidence="1">YG-Jan2019</strain>
    </source>
</reference>
<organism evidence="1 2">
    <name type="scientific">Dallia pectoralis</name>
    <name type="common">Alaska blackfish</name>
    <dbReference type="NCBI Taxonomy" id="75939"/>
    <lineage>
        <taxon>Eukaryota</taxon>
        <taxon>Metazoa</taxon>
        <taxon>Chordata</taxon>
        <taxon>Craniata</taxon>
        <taxon>Vertebrata</taxon>
        <taxon>Euteleostomi</taxon>
        <taxon>Actinopterygii</taxon>
        <taxon>Neopterygii</taxon>
        <taxon>Teleostei</taxon>
        <taxon>Protacanthopterygii</taxon>
        <taxon>Esociformes</taxon>
        <taxon>Umbridae</taxon>
        <taxon>Dallia</taxon>
    </lineage>
</organism>
<evidence type="ECO:0000313" key="1">
    <source>
        <dbReference type="EMBL" id="KAJ8010196.1"/>
    </source>
</evidence>
<dbReference type="Proteomes" id="UP001157502">
    <property type="component" value="Chromosome 6"/>
</dbReference>
<keyword evidence="2" id="KW-1185">Reference proteome</keyword>
<accession>A0ACC2H2L1</accession>
<evidence type="ECO:0000313" key="2">
    <source>
        <dbReference type="Proteomes" id="UP001157502"/>
    </source>
</evidence>
<sequence length="336" mass="38428">MEGHHQHVLLHGACIVLAMVSQVLSATFHFLASGPSSGGLFTSTLGNVSETFPLEVTIDGWADYTWIVLHIWNTAWLVHSLVTMFQRNVSGPVSCNPEIHPPSFYLIWTEINLAKICWLFLWDRHYLLTSLIFKWIIPLHCFHMLFVSYRNLQRHSVWLAINNPNEPWWTRYLTQNGLAMFGWWTLLEALISLAVVMRYHAGLSDYLVSALALTLLLLGMLIWFVFETFIFSKYIRYTFTVYPVLIVGLGAIFSRGYCVNDLPPNTVYCGFLMLVATVLNCLRLIATCFCPDNTFKGLSKETNLETNFCKTVHQPNEKANTDTLETGFNNPIFNNN</sequence>
<gene>
    <name evidence="1" type="ORF">DPEC_G00072480</name>
</gene>
<protein>
    <submittedName>
        <fullName evidence="1">Uncharacterized protein</fullName>
    </submittedName>
</protein>
<name>A0ACC2H2L1_DALPE</name>
<dbReference type="EMBL" id="CM055733">
    <property type="protein sequence ID" value="KAJ8010196.1"/>
    <property type="molecule type" value="Genomic_DNA"/>
</dbReference>